<feature type="domain" description="Dienelactone hydrolase" evidence="3">
    <location>
        <begin position="125"/>
        <end position="317"/>
    </location>
</feature>
<accession>A0A5R9J7E0</accession>
<evidence type="ECO:0000256" key="1">
    <source>
        <dbReference type="ARBA" id="ARBA00022801"/>
    </source>
</evidence>
<evidence type="ECO:0000259" key="3">
    <source>
        <dbReference type="Pfam" id="PF01738"/>
    </source>
</evidence>
<feature type="compositionally biased region" description="Basic residues" evidence="2">
    <location>
        <begin position="37"/>
        <end position="52"/>
    </location>
</feature>
<keyword evidence="1 4" id="KW-0378">Hydrolase</keyword>
<evidence type="ECO:0000313" key="4">
    <source>
        <dbReference type="EMBL" id="TLU72899.1"/>
    </source>
</evidence>
<dbReference type="InterPro" id="IPR050261">
    <property type="entry name" value="FrsA_esterase"/>
</dbReference>
<evidence type="ECO:0000313" key="5">
    <source>
        <dbReference type="Proteomes" id="UP000305654"/>
    </source>
</evidence>
<dbReference type="GO" id="GO:0052689">
    <property type="term" value="F:carboxylic ester hydrolase activity"/>
    <property type="evidence" value="ECO:0007669"/>
    <property type="project" value="UniProtKB-ARBA"/>
</dbReference>
<gene>
    <name evidence="4" type="ORF">FE263_05400</name>
</gene>
<dbReference type="SUPFAM" id="SSF53474">
    <property type="entry name" value="alpha/beta-Hydrolases"/>
    <property type="match status" value="1"/>
</dbReference>
<reference evidence="4 5" key="1">
    <citation type="submission" date="2019-05" db="EMBL/GenBank/DDBJ databases">
        <authorList>
            <person name="Pankratov T."/>
            <person name="Grouzdev D."/>
        </authorList>
    </citation>
    <scope>NUCLEOTIDE SEQUENCE [LARGE SCALE GENOMIC DNA]</scope>
    <source>
        <strain evidence="4 5">KEBCLARHB70R</strain>
    </source>
</reference>
<dbReference type="Pfam" id="PF01738">
    <property type="entry name" value="DLH"/>
    <property type="match status" value="1"/>
</dbReference>
<dbReference type="OrthoDB" id="9771666at2"/>
<dbReference type="PANTHER" id="PTHR22946:SF9">
    <property type="entry name" value="POLYKETIDE TRANSFERASE AF380"/>
    <property type="match status" value="1"/>
</dbReference>
<dbReference type="AlphaFoldDB" id="A0A5R9J7E0"/>
<dbReference type="InterPro" id="IPR029058">
    <property type="entry name" value="AB_hydrolase_fold"/>
</dbReference>
<dbReference type="InterPro" id="IPR002925">
    <property type="entry name" value="Dienelactn_hydro"/>
</dbReference>
<dbReference type="EMBL" id="VCDI01000002">
    <property type="protein sequence ID" value="TLU72899.1"/>
    <property type="molecule type" value="Genomic_DNA"/>
</dbReference>
<evidence type="ECO:0000256" key="2">
    <source>
        <dbReference type="SAM" id="MobiDB-lite"/>
    </source>
</evidence>
<keyword evidence="5" id="KW-1185">Reference proteome</keyword>
<organism evidence="4 5">
    <name type="scientific">Lichenicoccus roseus</name>
    <dbReference type="NCBI Taxonomy" id="2683649"/>
    <lineage>
        <taxon>Bacteria</taxon>
        <taxon>Pseudomonadati</taxon>
        <taxon>Pseudomonadota</taxon>
        <taxon>Alphaproteobacteria</taxon>
        <taxon>Acetobacterales</taxon>
        <taxon>Acetobacteraceae</taxon>
        <taxon>Lichenicoccus</taxon>
    </lineage>
</organism>
<comment type="caution">
    <text evidence="4">The sequence shown here is derived from an EMBL/GenBank/DDBJ whole genome shotgun (WGS) entry which is preliminary data.</text>
</comment>
<dbReference type="PANTHER" id="PTHR22946">
    <property type="entry name" value="DIENELACTONE HYDROLASE DOMAIN-CONTAINING PROTEIN-RELATED"/>
    <property type="match status" value="1"/>
</dbReference>
<name>A0A5R9J7E0_9PROT</name>
<feature type="region of interest" description="Disordered" evidence="2">
    <location>
        <begin position="24"/>
        <end position="52"/>
    </location>
</feature>
<dbReference type="Proteomes" id="UP000305654">
    <property type="component" value="Unassembled WGS sequence"/>
</dbReference>
<proteinExistence type="predicted"/>
<dbReference type="Gene3D" id="3.40.50.1820">
    <property type="entry name" value="alpha/beta hydrolase"/>
    <property type="match status" value="1"/>
</dbReference>
<protein>
    <submittedName>
        <fullName evidence="4">Dienelactone hydrolase</fullName>
    </submittedName>
</protein>
<sequence>MRSTSWHSFPTSCASSALIRARRSGIARPDHGDRCGSRSRSRSGPRRSHHRLGCRFRTRLRRSGRMTRLLPILLAVLLIAHPSRAAAPWPDPDSVSHVTPQEVTLDSSDPFMPSDIGRAPARHVRAMLYLPPGVPPRHPVPAVVLLHGSVGNYEERGFRYGLPLAARGVAVLVVETYASRTNLATSFIGRALHITETMFDADAYAGLRFLSRRPDIDASHVALMGFSYGGMATTYALYDTIADRLVPHGPHFAAHIAYYTPCIARFDDSRTTGAPLLMLYGGRDQLIHPDRCGEIANDLRQGGSVVTIIDYPRAVHQWDGEMQPRLIGRHLADCRFRVDRYGIVHDAGTGVAMGGWLMRGLVLAACTGSRPWPIGRDETVVAQSDRDLLRFLAHTLDDPGLAPGG</sequence>